<name>C6LLI6_9FIRM</name>
<gene>
    <name evidence="2" type="ORF">BRYFOR_09535</name>
</gene>
<keyword evidence="3" id="KW-1185">Reference proteome</keyword>
<evidence type="ECO:0000313" key="2">
    <source>
        <dbReference type="EMBL" id="EET58527.1"/>
    </source>
</evidence>
<dbReference type="AlphaFoldDB" id="C6LLI6"/>
<comment type="caution">
    <text evidence="2">The sequence shown here is derived from an EMBL/GenBank/DDBJ whole genome shotgun (WGS) entry which is preliminary data.</text>
</comment>
<keyword evidence="1" id="KW-0472">Membrane</keyword>
<protein>
    <submittedName>
        <fullName evidence="2">Uncharacterized protein</fullName>
    </submittedName>
</protein>
<proteinExistence type="predicted"/>
<dbReference type="Proteomes" id="UP000005561">
    <property type="component" value="Unassembled WGS sequence"/>
</dbReference>
<reference evidence="2" key="1">
    <citation type="submission" date="2009-07" db="EMBL/GenBank/DDBJ databases">
        <authorList>
            <person name="Weinstock G."/>
            <person name="Sodergren E."/>
            <person name="Clifton S."/>
            <person name="Fulton L."/>
            <person name="Fulton B."/>
            <person name="Courtney L."/>
            <person name="Fronick C."/>
            <person name="Harrison M."/>
            <person name="Strong C."/>
            <person name="Farmer C."/>
            <person name="Delahaunty K."/>
            <person name="Markovic C."/>
            <person name="Hall O."/>
            <person name="Minx P."/>
            <person name="Tomlinson C."/>
            <person name="Mitreva M."/>
            <person name="Nelson J."/>
            <person name="Hou S."/>
            <person name="Wollam A."/>
            <person name="Pepin K.H."/>
            <person name="Johnson M."/>
            <person name="Bhonagiri V."/>
            <person name="Nash W.E."/>
            <person name="Warren W."/>
            <person name="Chinwalla A."/>
            <person name="Mardis E.R."/>
            <person name="Wilson R.K."/>
        </authorList>
    </citation>
    <scope>NUCLEOTIDE SEQUENCE [LARGE SCALE GENOMIC DNA]</scope>
    <source>
        <strain evidence="2">DSM 14469</strain>
    </source>
</reference>
<evidence type="ECO:0000313" key="3">
    <source>
        <dbReference type="Proteomes" id="UP000005561"/>
    </source>
</evidence>
<keyword evidence="1" id="KW-1133">Transmembrane helix</keyword>
<sequence length="39" mass="4527">MVIFRQKTAQPFSGCAVFISVYTIYLSVCAIFIFRDFLM</sequence>
<organism evidence="2 3">
    <name type="scientific">Marvinbryantia formatexigens DSM 14469</name>
    <dbReference type="NCBI Taxonomy" id="478749"/>
    <lineage>
        <taxon>Bacteria</taxon>
        <taxon>Bacillati</taxon>
        <taxon>Bacillota</taxon>
        <taxon>Clostridia</taxon>
        <taxon>Lachnospirales</taxon>
        <taxon>Lachnospiraceae</taxon>
        <taxon>Marvinbryantia</taxon>
    </lineage>
</organism>
<feature type="transmembrane region" description="Helical" evidence="1">
    <location>
        <begin position="12"/>
        <end position="34"/>
    </location>
</feature>
<evidence type="ECO:0000256" key="1">
    <source>
        <dbReference type="SAM" id="Phobius"/>
    </source>
</evidence>
<accession>C6LLI6</accession>
<keyword evidence="1" id="KW-0812">Transmembrane</keyword>
<dbReference type="EMBL" id="ACCL02000030">
    <property type="protein sequence ID" value="EET58527.1"/>
    <property type="molecule type" value="Genomic_DNA"/>
</dbReference>